<dbReference type="AlphaFoldDB" id="A8MCS5"/>
<sequence>MRILIHALNSRGYEPKDRVKLMGLLRSLGLSIINVRVASNHIEVDANANNIDELPPVVGRVIGPILGVVNLSTGNEVSNPFKSFVDLFNEERFWEAHEVLEPTWRVNRDINIQGLIVAAAAFVKIQENYIDSFLKLAKRALGMIMVNQVDCIDALSFREGLRASLSTLKPFKARCIT</sequence>
<dbReference type="GeneID" id="5708813"/>
<organism evidence="1 2">
    <name type="scientific">Caldivirga maquilingensis (strain ATCC 700844 / DSM 13496 / JCM 10307 / IC-167)</name>
    <dbReference type="NCBI Taxonomy" id="397948"/>
    <lineage>
        <taxon>Archaea</taxon>
        <taxon>Thermoproteota</taxon>
        <taxon>Thermoprotei</taxon>
        <taxon>Thermoproteales</taxon>
        <taxon>Thermoproteaceae</taxon>
        <taxon>Caldivirga</taxon>
    </lineage>
</organism>
<dbReference type="STRING" id="397948.Cmaq_0745"/>
<evidence type="ECO:0000313" key="1">
    <source>
        <dbReference type="EMBL" id="ABW01581.1"/>
    </source>
</evidence>
<accession>A8MCS5</accession>
<dbReference type="RefSeq" id="WP_012185801.1">
    <property type="nucleotide sequence ID" value="NC_009954.1"/>
</dbReference>
<protein>
    <recommendedName>
        <fullName evidence="3">DUF309 domain-containing protein</fullName>
    </recommendedName>
</protein>
<dbReference type="Pfam" id="PF03745">
    <property type="entry name" value="DUF309"/>
    <property type="match status" value="1"/>
</dbReference>
<evidence type="ECO:0008006" key="3">
    <source>
        <dbReference type="Google" id="ProtNLM"/>
    </source>
</evidence>
<dbReference type="Proteomes" id="UP000001137">
    <property type="component" value="Chromosome"/>
</dbReference>
<dbReference type="OrthoDB" id="28179at2157"/>
<proteinExistence type="predicted"/>
<dbReference type="InterPro" id="IPR023203">
    <property type="entry name" value="TTHA0068_sf"/>
</dbReference>
<reference evidence="1 2" key="1">
    <citation type="submission" date="2007-10" db="EMBL/GenBank/DDBJ databases">
        <title>Complete sequence of Caldivirga maquilingensis IC-167.</title>
        <authorList>
            <consortium name="US DOE Joint Genome Institute"/>
            <person name="Copeland A."/>
            <person name="Lucas S."/>
            <person name="Lapidus A."/>
            <person name="Barry K."/>
            <person name="Glavina del Rio T."/>
            <person name="Dalin E."/>
            <person name="Tice H."/>
            <person name="Pitluck S."/>
            <person name="Saunders E."/>
            <person name="Brettin T."/>
            <person name="Bruce D."/>
            <person name="Detter J.C."/>
            <person name="Han C."/>
            <person name="Schmutz J."/>
            <person name="Larimer F."/>
            <person name="Land M."/>
            <person name="Hauser L."/>
            <person name="Kyrpides N."/>
            <person name="Ivanova N."/>
            <person name="Biddle J.F."/>
            <person name="Zhang Z."/>
            <person name="Fitz-Gibbon S.T."/>
            <person name="Lowe T.M."/>
            <person name="Saltikov C."/>
            <person name="House C.H."/>
            <person name="Richardson P."/>
        </authorList>
    </citation>
    <scope>NUCLEOTIDE SEQUENCE [LARGE SCALE GENOMIC DNA]</scope>
    <source>
        <strain evidence="2">ATCC 700844 / DSM 13496 / JCM 10307 / IC-167</strain>
    </source>
</reference>
<dbReference type="EMBL" id="CP000852">
    <property type="protein sequence ID" value="ABW01581.1"/>
    <property type="molecule type" value="Genomic_DNA"/>
</dbReference>
<dbReference type="KEGG" id="cma:Cmaq_0745"/>
<keyword evidence="2" id="KW-1185">Reference proteome</keyword>
<dbReference type="InterPro" id="IPR005500">
    <property type="entry name" value="DUF309"/>
</dbReference>
<dbReference type="eggNOG" id="arCOG03705">
    <property type="taxonomic scope" value="Archaea"/>
</dbReference>
<name>A8MCS5_CALMQ</name>
<gene>
    <name evidence="1" type="ordered locus">Cmaq_0745</name>
</gene>
<dbReference type="Gene3D" id="1.10.3450.10">
    <property type="entry name" value="TTHA0068-like"/>
    <property type="match status" value="1"/>
</dbReference>
<dbReference type="SUPFAM" id="SSF140663">
    <property type="entry name" value="TTHA0068-like"/>
    <property type="match status" value="1"/>
</dbReference>
<evidence type="ECO:0000313" key="2">
    <source>
        <dbReference type="Proteomes" id="UP000001137"/>
    </source>
</evidence>
<dbReference type="HOGENOM" id="CLU_1465195_0_0_2"/>